<protein>
    <submittedName>
        <fullName evidence="6">Uncharacterized protein</fullName>
    </submittedName>
</protein>
<dbReference type="InterPro" id="IPR005045">
    <property type="entry name" value="CDC50/LEM3_fam"/>
</dbReference>
<evidence type="ECO:0000256" key="2">
    <source>
        <dbReference type="ARBA" id="ARBA00009457"/>
    </source>
</evidence>
<comment type="similarity">
    <text evidence="2">Belongs to the CDC50/LEM3 family.</text>
</comment>
<dbReference type="Pfam" id="PF03381">
    <property type="entry name" value="CDC50"/>
    <property type="match status" value="1"/>
</dbReference>
<keyword evidence="3" id="KW-0812">Transmembrane</keyword>
<dbReference type="AlphaFoldDB" id="A0A3P7M181"/>
<evidence type="ECO:0000256" key="5">
    <source>
        <dbReference type="ARBA" id="ARBA00023136"/>
    </source>
</evidence>
<sequence length="204" mass="23255">MLCNQINRLIDPISSHSLFYLAPVYMYYELSSFYQNHRTFARSVSIEQLRGLNVSKKNLQKCQPLLSPKNGSDVYMPCGLLSNSIFNDTILLKFVESPSSTHPVPLKNSSIAWKSDIEKMYGTVPQSGWKGTIKPPNWPKPAYERSAGAFKTDEELMVWNRIAPFPNFRKLHRILDTRPGLFESGLPAGKYSLEINSSEFFIDL</sequence>
<keyword evidence="7" id="KW-1185">Reference proteome</keyword>
<evidence type="ECO:0000313" key="7">
    <source>
        <dbReference type="Proteomes" id="UP000281553"/>
    </source>
</evidence>
<dbReference type="OrthoDB" id="340608at2759"/>
<organism evidence="6 7">
    <name type="scientific">Dibothriocephalus latus</name>
    <name type="common">Fish tapeworm</name>
    <name type="synonym">Diphyllobothrium latum</name>
    <dbReference type="NCBI Taxonomy" id="60516"/>
    <lineage>
        <taxon>Eukaryota</taxon>
        <taxon>Metazoa</taxon>
        <taxon>Spiralia</taxon>
        <taxon>Lophotrochozoa</taxon>
        <taxon>Platyhelminthes</taxon>
        <taxon>Cestoda</taxon>
        <taxon>Eucestoda</taxon>
        <taxon>Diphyllobothriidea</taxon>
        <taxon>Diphyllobothriidae</taxon>
        <taxon>Dibothriocephalus</taxon>
    </lineage>
</organism>
<reference evidence="6 7" key="1">
    <citation type="submission" date="2018-11" db="EMBL/GenBank/DDBJ databases">
        <authorList>
            <consortium name="Pathogen Informatics"/>
        </authorList>
    </citation>
    <scope>NUCLEOTIDE SEQUENCE [LARGE SCALE GENOMIC DNA]</scope>
</reference>
<dbReference type="GO" id="GO:0005886">
    <property type="term" value="C:plasma membrane"/>
    <property type="evidence" value="ECO:0007669"/>
    <property type="project" value="TreeGrafter"/>
</dbReference>
<accession>A0A3P7M181</accession>
<proteinExistence type="inferred from homology"/>
<dbReference type="EMBL" id="UYRU01068368">
    <property type="protein sequence ID" value="VDN17617.1"/>
    <property type="molecule type" value="Genomic_DNA"/>
</dbReference>
<evidence type="ECO:0000313" key="6">
    <source>
        <dbReference type="EMBL" id="VDN17617.1"/>
    </source>
</evidence>
<keyword evidence="5" id="KW-0472">Membrane</keyword>
<dbReference type="GO" id="GO:0005783">
    <property type="term" value="C:endoplasmic reticulum"/>
    <property type="evidence" value="ECO:0007669"/>
    <property type="project" value="TreeGrafter"/>
</dbReference>
<keyword evidence="4" id="KW-1133">Transmembrane helix</keyword>
<name>A0A3P7M181_DIBLA</name>
<dbReference type="PANTHER" id="PTHR10926">
    <property type="entry name" value="CELL CYCLE CONTROL PROTEIN 50"/>
    <property type="match status" value="1"/>
</dbReference>
<evidence type="ECO:0000256" key="1">
    <source>
        <dbReference type="ARBA" id="ARBA00004141"/>
    </source>
</evidence>
<dbReference type="PANTHER" id="PTHR10926:SF0">
    <property type="entry name" value="CDC50, ISOFORM A"/>
    <property type="match status" value="1"/>
</dbReference>
<gene>
    <name evidence="6" type="ORF">DILT_LOCUS12976</name>
</gene>
<evidence type="ECO:0000256" key="4">
    <source>
        <dbReference type="ARBA" id="ARBA00022989"/>
    </source>
</evidence>
<dbReference type="GO" id="GO:0005794">
    <property type="term" value="C:Golgi apparatus"/>
    <property type="evidence" value="ECO:0007669"/>
    <property type="project" value="TreeGrafter"/>
</dbReference>
<evidence type="ECO:0000256" key="3">
    <source>
        <dbReference type="ARBA" id="ARBA00022692"/>
    </source>
</evidence>
<dbReference type="Proteomes" id="UP000281553">
    <property type="component" value="Unassembled WGS sequence"/>
</dbReference>
<comment type="subcellular location">
    <subcellularLocation>
        <location evidence="1">Membrane</location>
        <topology evidence="1">Multi-pass membrane protein</topology>
    </subcellularLocation>
</comment>